<gene>
    <name evidence="6" type="ORF">AB1Y20_019016</name>
</gene>
<evidence type="ECO:0000313" key="6">
    <source>
        <dbReference type="EMBL" id="KAL1524106.1"/>
    </source>
</evidence>
<evidence type="ECO:0000256" key="3">
    <source>
        <dbReference type="ARBA" id="ARBA00022989"/>
    </source>
</evidence>
<keyword evidence="7" id="KW-1185">Reference proteome</keyword>
<comment type="caution">
    <text evidence="6">The sequence shown here is derived from an EMBL/GenBank/DDBJ whole genome shotgun (WGS) entry which is preliminary data.</text>
</comment>
<dbReference type="Gene3D" id="1.20.120.550">
    <property type="entry name" value="Membrane associated eicosanoid/glutathione metabolism-like domain"/>
    <property type="match status" value="1"/>
</dbReference>
<evidence type="ECO:0000256" key="4">
    <source>
        <dbReference type="ARBA" id="ARBA00023136"/>
    </source>
</evidence>
<evidence type="ECO:0000256" key="1">
    <source>
        <dbReference type="ARBA" id="ARBA00004370"/>
    </source>
</evidence>
<keyword evidence="2 5" id="KW-0812">Transmembrane</keyword>
<dbReference type="InterPro" id="IPR023352">
    <property type="entry name" value="MAPEG-like_dom_sf"/>
</dbReference>
<evidence type="ECO:0000313" key="7">
    <source>
        <dbReference type="Proteomes" id="UP001515480"/>
    </source>
</evidence>
<evidence type="ECO:0008006" key="8">
    <source>
        <dbReference type="Google" id="ProtNLM"/>
    </source>
</evidence>
<dbReference type="SUPFAM" id="SSF161084">
    <property type="entry name" value="MAPEG domain-like"/>
    <property type="match status" value="1"/>
</dbReference>
<evidence type="ECO:0000256" key="5">
    <source>
        <dbReference type="SAM" id="Phobius"/>
    </source>
</evidence>
<dbReference type="InterPro" id="IPR001129">
    <property type="entry name" value="Membr-assoc_MAPEG"/>
</dbReference>
<dbReference type="GO" id="GO:0016020">
    <property type="term" value="C:membrane"/>
    <property type="evidence" value="ECO:0007669"/>
    <property type="project" value="UniProtKB-SubCell"/>
</dbReference>
<sequence length="163" mass="17004">MLGVSETFNKALVKVAGALAIKIGVLHVLTARSRVMSGNASSGRPMAWEEDAKIADVAKSAFKVLLGAYGPTISTERLVGVVHNAVENEPFFLALGAAVAIAGNPPAWGATALYAFCIGRFAHMAIFITEVPESVKPYKAMLRAVPFLVGVFSMISLAGASIA</sequence>
<keyword evidence="3 5" id="KW-1133">Transmembrane helix</keyword>
<name>A0AB34JQ96_PRYPA</name>
<keyword evidence="4 5" id="KW-0472">Membrane</keyword>
<reference evidence="6 7" key="1">
    <citation type="journal article" date="2024" name="Science">
        <title>Giant polyketide synthase enzymes in the biosynthesis of giant marine polyether toxins.</title>
        <authorList>
            <person name="Fallon T.R."/>
            <person name="Shende V.V."/>
            <person name="Wierzbicki I.H."/>
            <person name="Pendleton A.L."/>
            <person name="Watervoot N.F."/>
            <person name="Auber R.P."/>
            <person name="Gonzalez D.J."/>
            <person name="Wisecaver J.H."/>
            <person name="Moore B.S."/>
        </authorList>
    </citation>
    <scope>NUCLEOTIDE SEQUENCE [LARGE SCALE GENOMIC DNA]</scope>
    <source>
        <strain evidence="6 7">12B1</strain>
    </source>
</reference>
<evidence type="ECO:0000256" key="2">
    <source>
        <dbReference type="ARBA" id="ARBA00022692"/>
    </source>
</evidence>
<proteinExistence type="predicted"/>
<dbReference type="Proteomes" id="UP001515480">
    <property type="component" value="Unassembled WGS sequence"/>
</dbReference>
<accession>A0AB34JQ96</accession>
<feature type="transmembrane region" description="Helical" evidence="5">
    <location>
        <begin position="140"/>
        <end position="162"/>
    </location>
</feature>
<comment type="subcellular location">
    <subcellularLocation>
        <location evidence="1">Membrane</location>
    </subcellularLocation>
</comment>
<protein>
    <recommendedName>
        <fullName evidence="8">Glutathione transferase</fullName>
    </recommendedName>
</protein>
<organism evidence="6 7">
    <name type="scientific">Prymnesium parvum</name>
    <name type="common">Toxic golden alga</name>
    <dbReference type="NCBI Taxonomy" id="97485"/>
    <lineage>
        <taxon>Eukaryota</taxon>
        <taxon>Haptista</taxon>
        <taxon>Haptophyta</taxon>
        <taxon>Prymnesiophyceae</taxon>
        <taxon>Prymnesiales</taxon>
        <taxon>Prymnesiaceae</taxon>
        <taxon>Prymnesium</taxon>
    </lineage>
</organism>
<feature type="transmembrane region" description="Helical" evidence="5">
    <location>
        <begin position="107"/>
        <end position="128"/>
    </location>
</feature>
<dbReference type="Pfam" id="PF01124">
    <property type="entry name" value="MAPEG"/>
    <property type="match status" value="1"/>
</dbReference>
<feature type="transmembrane region" description="Helical" evidence="5">
    <location>
        <begin position="12"/>
        <end position="29"/>
    </location>
</feature>
<dbReference type="EMBL" id="JBGBPQ010000005">
    <property type="protein sequence ID" value="KAL1524106.1"/>
    <property type="molecule type" value="Genomic_DNA"/>
</dbReference>
<dbReference type="AlphaFoldDB" id="A0AB34JQ96"/>